<feature type="chain" id="PRO_5045955108" evidence="1">
    <location>
        <begin position="19"/>
        <end position="326"/>
    </location>
</feature>
<name>A0ABS6F5U0_9FIRM</name>
<sequence length="326" mass="35296">MKKFLSLALALVMVLSLAACGNSGSGSASGSGSTSGSARAWRSLKFAELVSEKSNGRIEVQVYPAGQMGEMADILSSVQMGSIEMCRTNPSWLADAGAESMNLLSLPFVFKDLESANKVLESEVGDTMLQEIVDKGLGVHGLGYLEPSGRYFFFKNKEVSSLDDIKGLKIRVPTNSLATSMVESLGASATPIAYNELYSSLQTGIVDGADNPLKGILNMSFYEVSAYVLDMAHQYEASIMLVGESFWNGLSAEDQAILQEAMDEGAAYYKEIAEAELDGYRTSLEEKGLTFVTPDNAQEWMDAVQPMYAQFSAGYEELLQQIQDMQ</sequence>
<feature type="signal peptide" evidence="1">
    <location>
        <begin position="1"/>
        <end position="18"/>
    </location>
</feature>
<organism evidence="2 3">
    <name type="scientific">Dysosmobacter acutus</name>
    <dbReference type="NCBI Taxonomy" id="2841504"/>
    <lineage>
        <taxon>Bacteria</taxon>
        <taxon>Bacillati</taxon>
        <taxon>Bacillota</taxon>
        <taxon>Clostridia</taxon>
        <taxon>Eubacteriales</taxon>
        <taxon>Oscillospiraceae</taxon>
        <taxon>Dysosmobacter</taxon>
    </lineage>
</organism>
<dbReference type="NCBIfam" id="TIGR00787">
    <property type="entry name" value="dctP"/>
    <property type="match status" value="1"/>
</dbReference>
<evidence type="ECO:0000256" key="1">
    <source>
        <dbReference type="SAM" id="SignalP"/>
    </source>
</evidence>
<dbReference type="Proteomes" id="UP000787672">
    <property type="component" value="Unassembled WGS sequence"/>
</dbReference>
<dbReference type="PIRSF" id="PIRSF006470">
    <property type="entry name" value="DctB"/>
    <property type="match status" value="1"/>
</dbReference>
<evidence type="ECO:0000313" key="3">
    <source>
        <dbReference type="Proteomes" id="UP000787672"/>
    </source>
</evidence>
<evidence type="ECO:0000313" key="2">
    <source>
        <dbReference type="EMBL" id="MBU5625635.1"/>
    </source>
</evidence>
<protein>
    <submittedName>
        <fullName evidence="2">TRAP transporter substrate-binding protein</fullName>
    </submittedName>
</protein>
<keyword evidence="3" id="KW-1185">Reference proteome</keyword>
<keyword evidence="1" id="KW-0732">Signal</keyword>
<dbReference type="CDD" id="cd13603">
    <property type="entry name" value="PBP2_TRAP_Siap_TeaA_like"/>
    <property type="match status" value="1"/>
</dbReference>
<dbReference type="PANTHER" id="PTHR33376:SF7">
    <property type="entry name" value="C4-DICARBOXYLATE-BINDING PROTEIN DCTB"/>
    <property type="match status" value="1"/>
</dbReference>
<accession>A0ABS6F5U0</accession>
<dbReference type="PROSITE" id="PS51257">
    <property type="entry name" value="PROKAR_LIPOPROTEIN"/>
    <property type="match status" value="1"/>
</dbReference>
<gene>
    <name evidence="2" type="ORF">KQI82_01635</name>
</gene>
<dbReference type="EMBL" id="JAHLQN010000001">
    <property type="protein sequence ID" value="MBU5625635.1"/>
    <property type="molecule type" value="Genomic_DNA"/>
</dbReference>
<dbReference type="PANTHER" id="PTHR33376">
    <property type="match status" value="1"/>
</dbReference>
<comment type="caution">
    <text evidence="2">The sequence shown here is derived from an EMBL/GenBank/DDBJ whole genome shotgun (WGS) entry which is preliminary data.</text>
</comment>
<dbReference type="RefSeq" id="WP_216557792.1">
    <property type="nucleotide sequence ID" value="NZ_JAHLQN010000001.1"/>
</dbReference>
<dbReference type="Pfam" id="PF03480">
    <property type="entry name" value="DctP"/>
    <property type="match status" value="1"/>
</dbReference>
<dbReference type="NCBIfam" id="NF037995">
    <property type="entry name" value="TRAP_S1"/>
    <property type="match status" value="1"/>
</dbReference>
<dbReference type="InterPro" id="IPR018389">
    <property type="entry name" value="DctP_fam"/>
</dbReference>
<reference evidence="2 3" key="1">
    <citation type="submission" date="2021-06" db="EMBL/GenBank/DDBJ databases">
        <authorList>
            <person name="Sun Q."/>
            <person name="Li D."/>
        </authorList>
    </citation>
    <scope>NUCLEOTIDE SEQUENCE [LARGE SCALE GENOMIC DNA]</scope>
    <source>
        <strain evidence="2 3">MSJ-2</strain>
    </source>
</reference>
<dbReference type="InterPro" id="IPR004682">
    <property type="entry name" value="TRAP_DctP"/>
</dbReference>
<proteinExistence type="predicted"/>